<gene>
    <name evidence="2" type="ORF">DNTS_013249</name>
</gene>
<organism evidence="2 3">
    <name type="scientific">Danionella cerebrum</name>
    <dbReference type="NCBI Taxonomy" id="2873325"/>
    <lineage>
        <taxon>Eukaryota</taxon>
        <taxon>Metazoa</taxon>
        <taxon>Chordata</taxon>
        <taxon>Craniata</taxon>
        <taxon>Vertebrata</taxon>
        <taxon>Euteleostomi</taxon>
        <taxon>Actinopterygii</taxon>
        <taxon>Neopterygii</taxon>
        <taxon>Teleostei</taxon>
        <taxon>Ostariophysi</taxon>
        <taxon>Cypriniformes</taxon>
        <taxon>Danionidae</taxon>
        <taxon>Danioninae</taxon>
        <taxon>Danionella</taxon>
    </lineage>
</organism>
<accession>A0A553Q707</accession>
<proteinExistence type="predicted"/>
<dbReference type="Proteomes" id="UP000316079">
    <property type="component" value="Unassembled WGS sequence"/>
</dbReference>
<protein>
    <submittedName>
        <fullName evidence="2">Uncharacterized protein</fullName>
    </submittedName>
</protein>
<feature type="compositionally biased region" description="Polar residues" evidence="1">
    <location>
        <begin position="9"/>
        <end position="19"/>
    </location>
</feature>
<sequence>MNKLKDSPLTATEMLTNNATDHKSHCGTEVARARWGLLRQVLKQKQLDSADVQQVSVRRFSSFQLFSRSRVSQTEWVEYRSATFPQYSALLRDSLGPIRMDEVLSSFDNTGNV</sequence>
<dbReference type="InterPro" id="IPR029063">
    <property type="entry name" value="SAM-dependent_MTases_sf"/>
</dbReference>
<dbReference type="EMBL" id="SRMA01026260">
    <property type="protein sequence ID" value="TRY85706.1"/>
    <property type="molecule type" value="Genomic_DNA"/>
</dbReference>
<evidence type="ECO:0000313" key="3">
    <source>
        <dbReference type="Proteomes" id="UP000316079"/>
    </source>
</evidence>
<name>A0A553Q707_9TELE</name>
<dbReference type="Gene3D" id="3.40.50.150">
    <property type="entry name" value="Vaccinia Virus protein VP39"/>
    <property type="match status" value="1"/>
</dbReference>
<evidence type="ECO:0000313" key="2">
    <source>
        <dbReference type="EMBL" id="TRY85706.1"/>
    </source>
</evidence>
<evidence type="ECO:0000256" key="1">
    <source>
        <dbReference type="SAM" id="MobiDB-lite"/>
    </source>
</evidence>
<keyword evidence="3" id="KW-1185">Reference proteome</keyword>
<feature type="region of interest" description="Disordered" evidence="1">
    <location>
        <begin position="1"/>
        <end position="23"/>
    </location>
</feature>
<dbReference type="OrthoDB" id="413520at2759"/>
<feature type="non-terminal residue" evidence="2">
    <location>
        <position position="113"/>
    </location>
</feature>
<reference evidence="2 3" key="1">
    <citation type="journal article" date="2019" name="Sci. Data">
        <title>Hybrid genome assembly and annotation of Danionella translucida.</title>
        <authorList>
            <person name="Kadobianskyi M."/>
            <person name="Schulze L."/>
            <person name="Schuelke M."/>
            <person name="Judkewitz B."/>
        </authorList>
    </citation>
    <scope>NUCLEOTIDE SEQUENCE [LARGE SCALE GENOMIC DNA]</scope>
    <source>
        <strain evidence="2 3">Bolton</strain>
    </source>
</reference>
<comment type="caution">
    <text evidence="2">The sequence shown here is derived from an EMBL/GenBank/DDBJ whole genome shotgun (WGS) entry which is preliminary data.</text>
</comment>
<dbReference type="AlphaFoldDB" id="A0A553Q707"/>
<dbReference type="STRING" id="623744.A0A553Q707"/>